<proteinExistence type="predicted"/>
<dbReference type="EMBL" id="JABFOF010000007">
    <property type="protein sequence ID" value="KAG2389647.1"/>
    <property type="molecule type" value="Genomic_DNA"/>
</dbReference>
<evidence type="ECO:0000313" key="1">
    <source>
        <dbReference type="EMBL" id="KAG2389647.1"/>
    </source>
</evidence>
<protein>
    <submittedName>
        <fullName evidence="1">Uncharacterized protein</fullName>
    </submittedName>
</protein>
<gene>
    <name evidence="1" type="ORF">HKW66_Vig0177200</name>
</gene>
<comment type="caution">
    <text evidence="1">The sequence shown here is derived from an EMBL/GenBank/DDBJ whole genome shotgun (WGS) entry which is preliminary data.</text>
</comment>
<accession>A0A8T0JY50</accession>
<evidence type="ECO:0000313" key="2">
    <source>
        <dbReference type="Proteomes" id="UP000743370"/>
    </source>
</evidence>
<dbReference type="AlphaFoldDB" id="A0A8T0JY50"/>
<dbReference type="Proteomes" id="UP000743370">
    <property type="component" value="Unassembled WGS sequence"/>
</dbReference>
<reference evidence="1 2" key="1">
    <citation type="submission" date="2020-05" db="EMBL/GenBank/DDBJ databases">
        <title>Vigna angularis (adzuki bean) Var. LongXiaoDou No. 4 denovo assembly.</title>
        <authorList>
            <person name="Xiang H."/>
        </authorList>
    </citation>
    <scope>NUCLEOTIDE SEQUENCE [LARGE SCALE GENOMIC DNA]</scope>
    <source>
        <tissue evidence="1">Leaf</tissue>
    </source>
</reference>
<organism evidence="1 2">
    <name type="scientific">Phaseolus angularis</name>
    <name type="common">Azuki bean</name>
    <name type="synonym">Vigna angularis</name>
    <dbReference type="NCBI Taxonomy" id="3914"/>
    <lineage>
        <taxon>Eukaryota</taxon>
        <taxon>Viridiplantae</taxon>
        <taxon>Streptophyta</taxon>
        <taxon>Embryophyta</taxon>
        <taxon>Tracheophyta</taxon>
        <taxon>Spermatophyta</taxon>
        <taxon>Magnoliopsida</taxon>
        <taxon>eudicotyledons</taxon>
        <taxon>Gunneridae</taxon>
        <taxon>Pentapetalae</taxon>
        <taxon>rosids</taxon>
        <taxon>fabids</taxon>
        <taxon>Fabales</taxon>
        <taxon>Fabaceae</taxon>
        <taxon>Papilionoideae</taxon>
        <taxon>50 kb inversion clade</taxon>
        <taxon>NPAAA clade</taxon>
        <taxon>indigoferoid/millettioid clade</taxon>
        <taxon>Phaseoleae</taxon>
        <taxon>Vigna</taxon>
    </lineage>
</organism>
<sequence length="103" mass="11540">MIRIVVMLSVGDGDGRVELWQSDGENAVFHGGHHTIGLGMGRDRETIFELQDSAVEAAAGVAVFFCFHHPLSAHLKHSFVFYLHLQFLPPQPRHLALQHFLNL</sequence>
<name>A0A8T0JY50_PHAAN</name>